<evidence type="ECO:0000259" key="1">
    <source>
        <dbReference type="Pfam" id="PF13472"/>
    </source>
</evidence>
<dbReference type="CDD" id="cd00229">
    <property type="entry name" value="SGNH_hydrolase"/>
    <property type="match status" value="1"/>
</dbReference>
<dbReference type="GO" id="GO:0016788">
    <property type="term" value="F:hydrolase activity, acting on ester bonds"/>
    <property type="evidence" value="ECO:0007669"/>
    <property type="project" value="UniProtKB-ARBA"/>
</dbReference>
<dbReference type="InterPro" id="IPR013830">
    <property type="entry name" value="SGNH_hydro"/>
</dbReference>
<feature type="domain" description="SGNH hydrolase-type esterase" evidence="1">
    <location>
        <begin position="52"/>
        <end position="211"/>
    </location>
</feature>
<protein>
    <submittedName>
        <fullName evidence="2">Lysophospholipase L1-like esterase</fullName>
    </submittedName>
</protein>
<accession>A0A2S8S2Y6</accession>
<dbReference type="AlphaFoldDB" id="A0A2S8S2Y6"/>
<dbReference type="Gene3D" id="3.40.50.1110">
    <property type="entry name" value="SGNH hydrolase"/>
    <property type="match status" value="1"/>
</dbReference>
<dbReference type="InterPro" id="IPR036514">
    <property type="entry name" value="SGNH_hydro_sf"/>
</dbReference>
<comment type="caution">
    <text evidence="2">The sequence shown here is derived from an EMBL/GenBank/DDBJ whole genome shotgun (WGS) entry which is preliminary data.</text>
</comment>
<sequence>MRRAATAVAGAVLVLLAVALFVRPGKVPGDLGDVPSATGRDIPATLHLVAAGTSLTSRGSWPDDLGARLGRCLGVPVVVDRVAKAGANSDWGLAQVPGIVALSPDLVLIEFAINDADMLDGVALERSRGNLRAIIAGVRDGQPEALIVVASTSPVSGLRGAKRPFLGEYFAAARSVAEDAGAAFFDGTARWRADPRPGDLTDGLHPADAAAARVVAPALATFLGAAYGRDC</sequence>
<reference evidence="2 3" key="1">
    <citation type="submission" date="2018-02" db="EMBL/GenBank/DDBJ databases">
        <title>Genomic Encyclopedia of Archaeal and Bacterial Type Strains, Phase II (KMG-II): from individual species to whole genera.</title>
        <authorList>
            <person name="Goeker M."/>
        </authorList>
    </citation>
    <scope>NUCLEOTIDE SEQUENCE [LARGE SCALE GENOMIC DNA]</scope>
    <source>
        <strain evidence="2 3">DSM 18921</strain>
    </source>
</reference>
<evidence type="ECO:0000313" key="3">
    <source>
        <dbReference type="Proteomes" id="UP000238338"/>
    </source>
</evidence>
<proteinExistence type="predicted"/>
<dbReference type="SUPFAM" id="SSF52266">
    <property type="entry name" value="SGNH hydrolase"/>
    <property type="match status" value="1"/>
</dbReference>
<name>A0A2S8S2Y6_9RHOB</name>
<keyword evidence="3" id="KW-1185">Reference proteome</keyword>
<dbReference type="Proteomes" id="UP000238338">
    <property type="component" value="Unassembled WGS sequence"/>
</dbReference>
<dbReference type="OrthoDB" id="8347806at2"/>
<organism evidence="2 3">
    <name type="scientific">Albidovulum denitrificans</name>
    <dbReference type="NCBI Taxonomy" id="404881"/>
    <lineage>
        <taxon>Bacteria</taxon>
        <taxon>Pseudomonadati</taxon>
        <taxon>Pseudomonadota</taxon>
        <taxon>Alphaproteobacteria</taxon>
        <taxon>Rhodobacterales</taxon>
        <taxon>Paracoccaceae</taxon>
        <taxon>Albidovulum</taxon>
    </lineage>
</organism>
<evidence type="ECO:0000313" key="2">
    <source>
        <dbReference type="EMBL" id="PQV55162.1"/>
    </source>
</evidence>
<gene>
    <name evidence="2" type="ORF">LX70_03680</name>
</gene>
<dbReference type="RefSeq" id="WP_105516229.1">
    <property type="nucleotide sequence ID" value="NZ_PVEP01000011.1"/>
</dbReference>
<dbReference type="Pfam" id="PF13472">
    <property type="entry name" value="Lipase_GDSL_2"/>
    <property type="match status" value="1"/>
</dbReference>
<dbReference type="EMBL" id="PVEP01000011">
    <property type="protein sequence ID" value="PQV55162.1"/>
    <property type="molecule type" value="Genomic_DNA"/>
</dbReference>